<feature type="compositionally biased region" description="Basic residues" evidence="1">
    <location>
        <begin position="249"/>
        <end position="261"/>
    </location>
</feature>
<proteinExistence type="predicted"/>
<protein>
    <recommendedName>
        <fullName evidence="4">C2H2-type domain-containing protein</fullName>
    </recommendedName>
</protein>
<dbReference type="EMBL" id="JAKWBI020001314">
    <property type="protein sequence ID" value="KAJ2890895.1"/>
    <property type="molecule type" value="Genomic_DNA"/>
</dbReference>
<evidence type="ECO:0000313" key="3">
    <source>
        <dbReference type="Proteomes" id="UP001201980"/>
    </source>
</evidence>
<dbReference type="PANTHER" id="PTHR38166:SF1">
    <property type="entry name" value="C2H2-TYPE DOMAIN-CONTAINING PROTEIN"/>
    <property type="match status" value="1"/>
</dbReference>
<feature type="compositionally biased region" description="Polar residues" evidence="1">
    <location>
        <begin position="235"/>
        <end position="244"/>
    </location>
</feature>
<feature type="compositionally biased region" description="Low complexity" evidence="1">
    <location>
        <begin position="217"/>
        <end position="227"/>
    </location>
</feature>
<comment type="caution">
    <text evidence="2">The sequence shown here is derived from an EMBL/GenBank/DDBJ whole genome shotgun (WGS) entry which is preliminary data.</text>
</comment>
<dbReference type="PANTHER" id="PTHR38166">
    <property type="entry name" value="C2H2-TYPE DOMAIN-CONTAINING PROTEIN-RELATED"/>
    <property type="match status" value="1"/>
</dbReference>
<sequence length="569" mass="64401">MICSAIPEQPQTITQQLCAHSLAGLGDVTKGQHTIQPPRPWEVEKRRRGRWWSKCQASTPTNVRMAQAHGPLAAQCALCFARTCEKWRSCMGGGMMAKDVRKPRVYIFQCTVYNLQRITAAGEAHQLYCEVETREDDDPWPPGLTLDSLTRDTEGFGEQFHPKKWPVTLDPRQYSITVEQLGSQFHETTGAGYPTLLDPPFFLMPESIGTSPPQPNRPQFQPRSRPQSPEKRSDPSTVGSTKTGGNKRVSARRSQSRKRTRSHADSDFVRMDSSDLDDRGAPKQCRQSSRDDKSDDARCFACPLYRQNPASYNSCGKYFLRRVKDVKQHILRVHCLPEHFCPMCLEGFDTVNFKVEHMQEKSCELRDLGPDTMPAEKRTELTRLKVARGHSNDAEGGAESHWLRMWEIIFPGVRTPSKQLVYLSSPCQESIFVLRYIWDLKGKSILSEIEPDIRERVGSDNRTFWDSHWAILEDTMTAVLDNLGARGLQLHSGKQQGGGRVEGRCDGAIVEPSIREPSIAKSIVSSPSPIASELPSSVMPLFLPNEEPLQCHYFAYDDFYTRSWDYFGA</sequence>
<dbReference type="Proteomes" id="UP001201980">
    <property type="component" value="Unassembled WGS sequence"/>
</dbReference>
<evidence type="ECO:0008006" key="4">
    <source>
        <dbReference type="Google" id="ProtNLM"/>
    </source>
</evidence>
<evidence type="ECO:0000313" key="2">
    <source>
        <dbReference type="EMBL" id="KAJ2890895.1"/>
    </source>
</evidence>
<feature type="region of interest" description="Disordered" evidence="1">
    <location>
        <begin position="196"/>
        <end position="295"/>
    </location>
</feature>
<name>A0AAD5RF07_9PEZI</name>
<dbReference type="AlphaFoldDB" id="A0AAD5RF07"/>
<accession>A0AAD5RF07</accession>
<evidence type="ECO:0000256" key="1">
    <source>
        <dbReference type="SAM" id="MobiDB-lite"/>
    </source>
</evidence>
<keyword evidence="3" id="KW-1185">Reference proteome</keyword>
<gene>
    <name evidence="2" type="ORF">MKZ38_001224</name>
</gene>
<feature type="compositionally biased region" description="Basic and acidic residues" evidence="1">
    <location>
        <begin position="262"/>
        <end position="281"/>
    </location>
</feature>
<organism evidence="2 3">
    <name type="scientific">Zalerion maritima</name>
    <dbReference type="NCBI Taxonomy" id="339359"/>
    <lineage>
        <taxon>Eukaryota</taxon>
        <taxon>Fungi</taxon>
        <taxon>Dikarya</taxon>
        <taxon>Ascomycota</taxon>
        <taxon>Pezizomycotina</taxon>
        <taxon>Sordariomycetes</taxon>
        <taxon>Lulworthiomycetidae</taxon>
        <taxon>Lulworthiales</taxon>
        <taxon>Lulworthiaceae</taxon>
        <taxon>Zalerion</taxon>
    </lineage>
</organism>
<reference evidence="2" key="1">
    <citation type="submission" date="2022-07" db="EMBL/GenBank/DDBJ databases">
        <title>Draft genome sequence of Zalerion maritima ATCC 34329, a (micro)plastics degrading marine fungus.</title>
        <authorList>
            <person name="Paco A."/>
            <person name="Goncalves M.F.M."/>
            <person name="Rocha-Santos T.A.P."/>
            <person name="Alves A."/>
        </authorList>
    </citation>
    <scope>NUCLEOTIDE SEQUENCE</scope>
    <source>
        <strain evidence="2">ATCC 34329</strain>
    </source>
</reference>